<dbReference type="Proteomes" id="UP000799753">
    <property type="component" value="Unassembled WGS sequence"/>
</dbReference>
<dbReference type="GO" id="GO:0044550">
    <property type="term" value="P:secondary metabolite biosynthetic process"/>
    <property type="evidence" value="ECO:0007669"/>
    <property type="project" value="TreeGrafter"/>
</dbReference>
<feature type="domain" description="Glucose-methanol-choline oxidoreductase N-terminal" evidence="5">
    <location>
        <begin position="329"/>
        <end position="343"/>
    </location>
</feature>
<feature type="binding site" evidence="4">
    <location>
        <begin position="150"/>
        <end position="153"/>
    </location>
    <ligand>
        <name>FAD</name>
        <dbReference type="ChEBI" id="CHEBI:57692"/>
    </ligand>
</feature>
<dbReference type="OrthoDB" id="269227at2759"/>
<comment type="cofactor">
    <cofactor evidence="4">
        <name>FAD</name>
        <dbReference type="ChEBI" id="CHEBI:57692"/>
    </cofactor>
</comment>
<feature type="active site" description="Proton acceptor" evidence="3">
    <location>
        <position position="597"/>
    </location>
</feature>
<dbReference type="InterPro" id="IPR007867">
    <property type="entry name" value="GMC_OxRtase_C"/>
</dbReference>
<keyword evidence="2" id="KW-0325">Glycoprotein</keyword>
<organism evidence="6 7">
    <name type="scientific">Massarina eburnea CBS 473.64</name>
    <dbReference type="NCBI Taxonomy" id="1395130"/>
    <lineage>
        <taxon>Eukaryota</taxon>
        <taxon>Fungi</taxon>
        <taxon>Dikarya</taxon>
        <taxon>Ascomycota</taxon>
        <taxon>Pezizomycotina</taxon>
        <taxon>Dothideomycetes</taxon>
        <taxon>Pleosporomycetidae</taxon>
        <taxon>Pleosporales</taxon>
        <taxon>Massarineae</taxon>
        <taxon>Massarinaceae</taxon>
        <taxon>Massarina</taxon>
    </lineage>
</organism>
<dbReference type="SUPFAM" id="SSF54373">
    <property type="entry name" value="FAD-linked reductases, C-terminal domain"/>
    <property type="match status" value="1"/>
</dbReference>
<dbReference type="PIRSF" id="PIRSF000137">
    <property type="entry name" value="Alcohol_oxidase"/>
    <property type="match status" value="1"/>
</dbReference>
<dbReference type="Pfam" id="PF05199">
    <property type="entry name" value="GMC_oxred_C"/>
    <property type="match status" value="1"/>
</dbReference>
<dbReference type="InterPro" id="IPR012132">
    <property type="entry name" value="GMC_OxRdtase"/>
</dbReference>
<dbReference type="InterPro" id="IPR000172">
    <property type="entry name" value="GMC_OxRdtase_N"/>
</dbReference>
<dbReference type="Gene3D" id="3.30.560.10">
    <property type="entry name" value="Glucose Oxidase, domain 3"/>
    <property type="match status" value="1"/>
</dbReference>
<keyword evidence="4" id="KW-0285">Flavoprotein</keyword>
<protein>
    <submittedName>
        <fullName evidence="6">Putative glucose-methanol-choline oxidoreductase</fullName>
    </submittedName>
</protein>
<evidence type="ECO:0000313" key="7">
    <source>
        <dbReference type="Proteomes" id="UP000799753"/>
    </source>
</evidence>
<sequence length="617" mass="66412">MPAQNSSLRAQGLGIFSLFTTFTSLFNTTIPPQSQSPTESIIGQPLLGNSFGIPGRNSTYDFLIVGGGTAGLVLANRLSASGTHSVAVIEAGSFYELSNGNLSQIPRNVWDGNDNPLVDWGFMTEPEEALGGMRMPYTRGRTLGGCSARNNMVYQRGTKGSYGKWAEEVGDEDYEWGNFKAFFDRSTTFYEADMGRRDANSTPAFDPAGGRATGGPVSLSYVNYVLPFTSWMMKAVEAMGMKKIPGFIDGELLGSSWQMHTIDARTQLRDSSETAYLRPALKRENLVVYPWTMAMKVLFEGKVAKGVVCNTMGKDFVLTAKKEVILSAGALQSPQLLMVSGIGQRETLEKFKIPVLMDAPGVGQGLEDHPALLVTHKMGLPSSTVLDSPAKNAAAVKDFLADGTGPLTSWGGEVVSWEKVPRRLVSNDTATALDTVPTDWPDLEYLSHAQYPGLPPDADDYGGVIVVLANTFSRGTVNISSASMLDPPVTHVAFLSDVRDQELAVAGIRRAREILTHPSLSSVVVGPEVLPGNATTDAQILQFIQASGRTISHASCTCKMGKRGDELAVVDSQGRVFGTERLRVVDASAMPFLPPGHPMSTVYALAEKISEDVLSQY</sequence>
<evidence type="ECO:0000256" key="2">
    <source>
        <dbReference type="ARBA" id="ARBA00023180"/>
    </source>
</evidence>
<evidence type="ECO:0000259" key="5">
    <source>
        <dbReference type="PROSITE" id="PS00624"/>
    </source>
</evidence>
<evidence type="ECO:0000313" key="6">
    <source>
        <dbReference type="EMBL" id="KAF2639265.1"/>
    </source>
</evidence>
<evidence type="ECO:0000256" key="1">
    <source>
        <dbReference type="ARBA" id="ARBA00010790"/>
    </source>
</evidence>
<evidence type="ECO:0000256" key="4">
    <source>
        <dbReference type="PIRSR" id="PIRSR000137-2"/>
    </source>
</evidence>
<dbReference type="PROSITE" id="PS00624">
    <property type="entry name" value="GMC_OXRED_2"/>
    <property type="match status" value="1"/>
</dbReference>
<dbReference type="InterPro" id="IPR036188">
    <property type="entry name" value="FAD/NAD-bd_sf"/>
</dbReference>
<dbReference type="PANTHER" id="PTHR11552:SF138">
    <property type="entry name" value="DEHYDROGENASE PKFF-RELATED"/>
    <property type="match status" value="1"/>
</dbReference>
<dbReference type="Gene3D" id="3.50.50.60">
    <property type="entry name" value="FAD/NAD(P)-binding domain"/>
    <property type="match status" value="1"/>
</dbReference>
<evidence type="ECO:0000256" key="3">
    <source>
        <dbReference type="PIRSR" id="PIRSR000137-1"/>
    </source>
</evidence>
<accession>A0A6A6RVS6</accession>
<proteinExistence type="inferred from homology"/>
<dbReference type="Pfam" id="PF00732">
    <property type="entry name" value="GMC_oxred_N"/>
    <property type="match status" value="1"/>
</dbReference>
<keyword evidence="4" id="KW-0274">FAD</keyword>
<dbReference type="AlphaFoldDB" id="A0A6A6RVS6"/>
<dbReference type="GO" id="GO:0050660">
    <property type="term" value="F:flavin adenine dinucleotide binding"/>
    <property type="evidence" value="ECO:0007669"/>
    <property type="project" value="InterPro"/>
</dbReference>
<comment type="similarity">
    <text evidence="1">Belongs to the GMC oxidoreductase family.</text>
</comment>
<gene>
    <name evidence="6" type="ORF">P280DRAFT_454454</name>
</gene>
<keyword evidence="7" id="KW-1185">Reference proteome</keyword>
<name>A0A6A6RVS6_9PLEO</name>
<dbReference type="GO" id="GO:0016614">
    <property type="term" value="F:oxidoreductase activity, acting on CH-OH group of donors"/>
    <property type="evidence" value="ECO:0007669"/>
    <property type="project" value="InterPro"/>
</dbReference>
<reference evidence="6" key="1">
    <citation type="journal article" date="2020" name="Stud. Mycol.">
        <title>101 Dothideomycetes genomes: a test case for predicting lifestyles and emergence of pathogens.</title>
        <authorList>
            <person name="Haridas S."/>
            <person name="Albert R."/>
            <person name="Binder M."/>
            <person name="Bloem J."/>
            <person name="Labutti K."/>
            <person name="Salamov A."/>
            <person name="Andreopoulos B."/>
            <person name="Baker S."/>
            <person name="Barry K."/>
            <person name="Bills G."/>
            <person name="Bluhm B."/>
            <person name="Cannon C."/>
            <person name="Castanera R."/>
            <person name="Culley D."/>
            <person name="Daum C."/>
            <person name="Ezra D."/>
            <person name="Gonzalez J."/>
            <person name="Henrissat B."/>
            <person name="Kuo A."/>
            <person name="Liang C."/>
            <person name="Lipzen A."/>
            <person name="Lutzoni F."/>
            <person name="Magnuson J."/>
            <person name="Mondo S."/>
            <person name="Nolan M."/>
            <person name="Ohm R."/>
            <person name="Pangilinan J."/>
            <person name="Park H.-J."/>
            <person name="Ramirez L."/>
            <person name="Alfaro M."/>
            <person name="Sun H."/>
            <person name="Tritt A."/>
            <person name="Yoshinaga Y."/>
            <person name="Zwiers L.-H."/>
            <person name="Turgeon B."/>
            <person name="Goodwin S."/>
            <person name="Spatafora J."/>
            <person name="Crous P."/>
            <person name="Grigoriev I."/>
        </authorList>
    </citation>
    <scope>NUCLEOTIDE SEQUENCE</scope>
    <source>
        <strain evidence="6">CBS 473.64</strain>
    </source>
</reference>
<feature type="active site" description="Proton donor" evidence="3">
    <location>
        <position position="553"/>
    </location>
</feature>
<dbReference type="PANTHER" id="PTHR11552">
    <property type="entry name" value="GLUCOSE-METHANOL-CHOLINE GMC OXIDOREDUCTASE"/>
    <property type="match status" value="1"/>
</dbReference>
<dbReference type="EMBL" id="MU006787">
    <property type="protein sequence ID" value="KAF2639265.1"/>
    <property type="molecule type" value="Genomic_DNA"/>
</dbReference>
<dbReference type="SUPFAM" id="SSF51905">
    <property type="entry name" value="FAD/NAD(P)-binding domain"/>
    <property type="match status" value="1"/>
</dbReference>